<dbReference type="GO" id="GO:0000271">
    <property type="term" value="P:polysaccharide biosynthetic process"/>
    <property type="evidence" value="ECO:0007669"/>
    <property type="project" value="InterPro"/>
</dbReference>
<protein>
    <submittedName>
        <fullName evidence="5">UDP-N-acetyl-D-mannosamine dehydrogenase</fullName>
        <ecNumber evidence="5">1.1.1.336</ecNumber>
    </submittedName>
</protein>
<keyword evidence="2" id="KW-0520">NAD</keyword>
<dbReference type="InterPro" id="IPR017476">
    <property type="entry name" value="UDP-Glc/GDP-Man"/>
</dbReference>
<dbReference type="NCBIfam" id="NF008286">
    <property type="entry name" value="PRK11064.1"/>
    <property type="match status" value="1"/>
</dbReference>
<dbReference type="Gene3D" id="3.40.50.720">
    <property type="entry name" value="NAD(P)-binding Rossmann-like Domain"/>
    <property type="match status" value="2"/>
</dbReference>
<evidence type="ECO:0000256" key="2">
    <source>
        <dbReference type="ARBA" id="ARBA00023027"/>
    </source>
</evidence>
<keyword evidence="1 5" id="KW-0560">Oxidoreductase</keyword>
<evidence type="ECO:0000256" key="1">
    <source>
        <dbReference type="ARBA" id="ARBA00023002"/>
    </source>
</evidence>
<name>A0A838BPL8_9HYPH</name>
<dbReference type="InterPro" id="IPR028359">
    <property type="entry name" value="UDP_ManNAc/GlcNAc_DH"/>
</dbReference>
<dbReference type="InterPro" id="IPR001732">
    <property type="entry name" value="UDP-Glc/GDP-Man_DH_N"/>
</dbReference>
<dbReference type="PIRSF" id="PIRSF000124">
    <property type="entry name" value="UDPglc_GDPman_dh"/>
    <property type="match status" value="1"/>
</dbReference>
<dbReference type="Pfam" id="PF00984">
    <property type="entry name" value="UDPG_MGDP_dh"/>
    <property type="match status" value="1"/>
</dbReference>
<evidence type="ECO:0000313" key="6">
    <source>
        <dbReference type="Proteomes" id="UP000572984"/>
    </source>
</evidence>
<dbReference type="SUPFAM" id="SSF51735">
    <property type="entry name" value="NAD(P)-binding Rossmann-fold domains"/>
    <property type="match status" value="1"/>
</dbReference>
<sequence>MSTICVVGLGYIGLPTAAMLASRGFDVIGYDVNERAVESINAGKPHFYEPDLQMLLSAAVSTGRLRAYTRPSEADYFIIAVPTPFRDGKKPDLSYVEAACDAIAPYLQAGSTIILESTSPVGTTEMVASRLADARPDLIFPRYKEASDAQIAVAHCPERILPGQMLRELVSNDRIIGGITENCSQRACALYESFVTGRIFTTDARTAEFVKLIENAYRDVNIAFANELSMICDRIGVDVWRAIELANKHPRVSILQPGTGVGGHCIAVDPWFIVDAAPDDARLIKTAREVNERKPDYVFQRVISLADRFKNPVVSCYGITYKPDVDDLRESPSLEIVRRLIQHGGIRVLVCDPLVKHLPSELTSHGDLHLVDADTARQEADIVAFLVGHKPFKRLEFNRYLHKVVVDAAGLMSKPADLPGVSAR</sequence>
<proteinExistence type="inferred from homology"/>
<dbReference type="GO" id="GO:0089714">
    <property type="term" value="F:UDP-N-acetyl-D-mannosamine dehydrogenase activity"/>
    <property type="evidence" value="ECO:0007669"/>
    <property type="project" value="UniProtKB-EC"/>
</dbReference>
<evidence type="ECO:0000259" key="4">
    <source>
        <dbReference type="SMART" id="SM00984"/>
    </source>
</evidence>
<dbReference type="RefSeq" id="WP_181052529.1">
    <property type="nucleotide sequence ID" value="NZ_JACDXJ010000001.1"/>
</dbReference>
<dbReference type="AlphaFoldDB" id="A0A838BPL8"/>
<reference evidence="5 6" key="1">
    <citation type="submission" date="2020-07" db="EMBL/GenBank/DDBJ databases">
        <title>Draft genome and description of Microvirga mediterraneensis Marseille-Q2068 sp. nov.</title>
        <authorList>
            <person name="Boxberger M."/>
        </authorList>
    </citation>
    <scope>NUCLEOTIDE SEQUENCE [LARGE SCALE GENOMIC DNA]</scope>
    <source>
        <strain evidence="5 6">Marseille-Q2068</strain>
    </source>
</reference>
<dbReference type="Gene3D" id="1.20.5.100">
    <property type="entry name" value="Cytochrome c1, transmembrane anchor, C-terminal"/>
    <property type="match status" value="1"/>
</dbReference>
<dbReference type="Proteomes" id="UP000572984">
    <property type="component" value="Unassembled WGS sequence"/>
</dbReference>
<feature type="domain" description="UDP-glucose/GDP-mannose dehydrogenase C-terminal" evidence="4">
    <location>
        <begin position="315"/>
        <end position="414"/>
    </location>
</feature>
<dbReference type="GO" id="GO:0016628">
    <property type="term" value="F:oxidoreductase activity, acting on the CH-CH group of donors, NAD or NADP as acceptor"/>
    <property type="evidence" value="ECO:0007669"/>
    <property type="project" value="InterPro"/>
</dbReference>
<comment type="caution">
    <text evidence="5">The sequence shown here is derived from an EMBL/GenBank/DDBJ whole genome shotgun (WGS) entry which is preliminary data.</text>
</comment>
<dbReference type="InterPro" id="IPR008927">
    <property type="entry name" value="6-PGluconate_DH-like_C_sf"/>
</dbReference>
<dbReference type="PANTHER" id="PTHR43491">
    <property type="entry name" value="UDP-N-ACETYL-D-MANNOSAMINE DEHYDROGENASE"/>
    <property type="match status" value="1"/>
</dbReference>
<dbReference type="NCBIfam" id="TIGR03026">
    <property type="entry name" value="NDP-sugDHase"/>
    <property type="match status" value="1"/>
</dbReference>
<dbReference type="InterPro" id="IPR014027">
    <property type="entry name" value="UDP-Glc/GDP-Man_DH_C"/>
</dbReference>
<dbReference type="InterPro" id="IPR036220">
    <property type="entry name" value="UDP-Glc/GDP-Man_DH_C_sf"/>
</dbReference>
<evidence type="ECO:0000256" key="3">
    <source>
        <dbReference type="PIRNR" id="PIRNR000124"/>
    </source>
</evidence>
<dbReference type="InterPro" id="IPR036291">
    <property type="entry name" value="NAD(P)-bd_dom_sf"/>
</dbReference>
<dbReference type="EMBL" id="JACDXJ010000001">
    <property type="protein sequence ID" value="MBA1157009.1"/>
    <property type="molecule type" value="Genomic_DNA"/>
</dbReference>
<dbReference type="InterPro" id="IPR014026">
    <property type="entry name" value="UDP-Glc/GDP-Man_DH_dimer"/>
</dbReference>
<accession>A0A838BPL8</accession>
<dbReference type="Pfam" id="PF03721">
    <property type="entry name" value="UDPG_MGDP_dh_N"/>
    <property type="match status" value="1"/>
</dbReference>
<gene>
    <name evidence="5" type="primary">wecC</name>
    <name evidence="5" type="ORF">H0S73_12815</name>
</gene>
<dbReference type="PIRSF" id="PIRSF500136">
    <property type="entry name" value="UDP_ManNAc_DH"/>
    <property type="match status" value="1"/>
</dbReference>
<dbReference type="SMART" id="SM00984">
    <property type="entry name" value="UDPG_MGDP_dh_C"/>
    <property type="match status" value="1"/>
</dbReference>
<evidence type="ECO:0000313" key="5">
    <source>
        <dbReference type="EMBL" id="MBA1157009.1"/>
    </source>
</evidence>
<organism evidence="5 6">
    <name type="scientific">Microvirga mediterraneensis</name>
    <dbReference type="NCBI Taxonomy" id="2754695"/>
    <lineage>
        <taxon>Bacteria</taxon>
        <taxon>Pseudomonadati</taxon>
        <taxon>Pseudomonadota</taxon>
        <taxon>Alphaproteobacteria</taxon>
        <taxon>Hyphomicrobiales</taxon>
        <taxon>Methylobacteriaceae</taxon>
        <taxon>Microvirga</taxon>
    </lineage>
</organism>
<keyword evidence="6" id="KW-1185">Reference proteome</keyword>
<dbReference type="EC" id="1.1.1.336" evidence="5"/>
<dbReference type="SUPFAM" id="SSF52413">
    <property type="entry name" value="UDP-glucose/GDP-mannose dehydrogenase C-terminal domain"/>
    <property type="match status" value="1"/>
</dbReference>
<comment type="similarity">
    <text evidence="3">Belongs to the UDP-glucose/GDP-mannose dehydrogenase family.</text>
</comment>
<dbReference type="GO" id="GO:0051287">
    <property type="term" value="F:NAD binding"/>
    <property type="evidence" value="ECO:0007669"/>
    <property type="project" value="InterPro"/>
</dbReference>
<dbReference type="SUPFAM" id="SSF48179">
    <property type="entry name" value="6-phosphogluconate dehydrogenase C-terminal domain-like"/>
    <property type="match status" value="1"/>
</dbReference>
<dbReference type="Pfam" id="PF03720">
    <property type="entry name" value="UDPG_MGDP_dh_C"/>
    <property type="match status" value="1"/>
</dbReference>
<dbReference type="PANTHER" id="PTHR43491:SF1">
    <property type="entry name" value="UDP-N-ACETYL-D-MANNOSAMINE DEHYDROGENASE"/>
    <property type="match status" value="1"/>
</dbReference>